<accession>A0ACB9I333</accession>
<evidence type="ECO:0000313" key="2">
    <source>
        <dbReference type="Proteomes" id="UP001056120"/>
    </source>
</evidence>
<evidence type="ECO:0000313" key="1">
    <source>
        <dbReference type="EMBL" id="KAI3801866.1"/>
    </source>
</evidence>
<dbReference type="EMBL" id="CM042027">
    <property type="protein sequence ID" value="KAI3801866.1"/>
    <property type="molecule type" value="Genomic_DNA"/>
</dbReference>
<protein>
    <submittedName>
        <fullName evidence="1">Uncharacterized protein</fullName>
    </submittedName>
</protein>
<proteinExistence type="predicted"/>
<gene>
    <name evidence="1" type="ORF">L1987_29983</name>
</gene>
<sequence length="212" mass="23955">MKIKIGAFLYKNSLKHPEIIEKKELYTQTITSRKNTKQRYRYIKMYPKTKTNSKSMKMKRKIEPTNTKVPNQESFQDQDLWVGLDLCLLGVLEALTGFPNKAQQPETFGDGGSIVDSTSTDLYGLGSAFWCSVFSVSSSSFGFTGLSSPDSNLSSHTSPEEPDLLNDISDLANPSMFVMVLCVCEREREGLWAYVRVEYREGVMKLQDCPEC</sequence>
<reference evidence="2" key="1">
    <citation type="journal article" date="2022" name="Mol. Ecol. Resour.">
        <title>The genomes of chicory, endive, great burdock and yacon provide insights into Asteraceae palaeo-polyploidization history and plant inulin production.</title>
        <authorList>
            <person name="Fan W."/>
            <person name="Wang S."/>
            <person name="Wang H."/>
            <person name="Wang A."/>
            <person name="Jiang F."/>
            <person name="Liu H."/>
            <person name="Zhao H."/>
            <person name="Xu D."/>
            <person name="Zhang Y."/>
        </authorList>
    </citation>
    <scope>NUCLEOTIDE SEQUENCE [LARGE SCALE GENOMIC DNA]</scope>
    <source>
        <strain evidence="2">cv. Yunnan</strain>
    </source>
</reference>
<dbReference type="Proteomes" id="UP001056120">
    <property type="component" value="Linkage Group LG10"/>
</dbReference>
<name>A0ACB9I333_9ASTR</name>
<comment type="caution">
    <text evidence="1">The sequence shown here is derived from an EMBL/GenBank/DDBJ whole genome shotgun (WGS) entry which is preliminary data.</text>
</comment>
<keyword evidence="2" id="KW-1185">Reference proteome</keyword>
<reference evidence="1 2" key="2">
    <citation type="journal article" date="2022" name="Mol. Ecol. Resour.">
        <title>The genomes of chicory, endive, great burdock and yacon provide insights into Asteraceae paleo-polyploidization history and plant inulin production.</title>
        <authorList>
            <person name="Fan W."/>
            <person name="Wang S."/>
            <person name="Wang H."/>
            <person name="Wang A."/>
            <person name="Jiang F."/>
            <person name="Liu H."/>
            <person name="Zhao H."/>
            <person name="Xu D."/>
            <person name="Zhang Y."/>
        </authorList>
    </citation>
    <scope>NUCLEOTIDE SEQUENCE [LARGE SCALE GENOMIC DNA]</scope>
    <source>
        <strain evidence="2">cv. Yunnan</strain>
        <tissue evidence="1">Leaves</tissue>
    </source>
</reference>
<organism evidence="1 2">
    <name type="scientific">Smallanthus sonchifolius</name>
    <dbReference type="NCBI Taxonomy" id="185202"/>
    <lineage>
        <taxon>Eukaryota</taxon>
        <taxon>Viridiplantae</taxon>
        <taxon>Streptophyta</taxon>
        <taxon>Embryophyta</taxon>
        <taxon>Tracheophyta</taxon>
        <taxon>Spermatophyta</taxon>
        <taxon>Magnoliopsida</taxon>
        <taxon>eudicotyledons</taxon>
        <taxon>Gunneridae</taxon>
        <taxon>Pentapetalae</taxon>
        <taxon>asterids</taxon>
        <taxon>campanulids</taxon>
        <taxon>Asterales</taxon>
        <taxon>Asteraceae</taxon>
        <taxon>Asteroideae</taxon>
        <taxon>Heliantheae alliance</taxon>
        <taxon>Millerieae</taxon>
        <taxon>Smallanthus</taxon>
    </lineage>
</organism>